<evidence type="ECO:0000256" key="3">
    <source>
        <dbReference type="ARBA" id="ARBA00038088"/>
    </source>
</evidence>
<dbReference type="GO" id="GO:0008237">
    <property type="term" value="F:metallopeptidase activity"/>
    <property type="evidence" value="ECO:0007669"/>
    <property type="project" value="UniProtKB-KW"/>
</dbReference>
<dbReference type="SUPFAM" id="SSF52540">
    <property type="entry name" value="P-loop containing nucleoside triphosphate hydrolases"/>
    <property type="match status" value="2"/>
</dbReference>
<dbReference type="RefSeq" id="WP_069127593.1">
    <property type="nucleotide sequence ID" value="NZ_MARB01000027.1"/>
</dbReference>
<evidence type="ECO:0000256" key="4">
    <source>
        <dbReference type="ARBA" id="ARBA00040480"/>
    </source>
</evidence>
<reference evidence="6 7" key="1">
    <citation type="submission" date="2016-06" db="EMBL/GenBank/DDBJ databases">
        <title>Genome sequence of endosymbiont of Candidatus Endolucinida thiodiazotropha.</title>
        <authorList>
            <person name="Poehlein A."/>
            <person name="Koenig S."/>
            <person name="Heiden S.E."/>
            <person name="Thuermer A."/>
            <person name="Voget S."/>
            <person name="Daniel R."/>
            <person name="Markert S."/>
            <person name="Gros O."/>
            <person name="Schweder T."/>
        </authorList>
    </citation>
    <scope>NUCLEOTIDE SEQUENCE [LARGE SCALE GENOMIC DNA]</scope>
    <source>
        <strain evidence="6 7">COS</strain>
    </source>
</reference>
<dbReference type="OrthoDB" id="9809379at2"/>
<feature type="domain" description="AAA+ ATPase" evidence="5">
    <location>
        <begin position="261"/>
        <end position="393"/>
    </location>
</feature>
<dbReference type="PANTHER" id="PTHR42960:SF1">
    <property type="entry name" value="YCF46 PROTEIN"/>
    <property type="match status" value="1"/>
</dbReference>
<dbReference type="InterPro" id="IPR052381">
    <property type="entry name" value="AAA_domain_protein"/>
</dbReference>
<name>A0A7Z1ADQ3_9GAMM</name>
<comment type="similarity">
    <text evidence="3">Belongs to the AAA ATPase family. Highly divergent.</text>
</comment>
<evidence type="ECO:0000259" key="5">
    <source>
        <dbReference type="SMART" id="SM00382"/>
    </source>
</evidence>
<evidence type="ECO:0000313" key="7">
    <source>
        <dbReference type="Proteomes" id="UP000094769"/>
    </source>
</evidence>
<dbReference type="EMBL" id="MARB01000027">
    <property type="protein sequence ID" value="ODJ86111.1"/>
    <property type="molecule type" value="Genomic_DNA"/>
</dbReference>
<evidence type="ECO:0000256" key="1">
    <source>
        <dbReference type="ARBA" id="ARBA00022741"/>
    </source>
</evidence>
<organism evidence="6 7">
    <name type="scientific">Candidatus Thiodiazotropha endolucinida</name>
    <dbReference type="NCBI Taxonomy" id="1655433"/>
    <lineage>
        <taxon>Bacteria</taxon>
        <taxon>Pseudomonadati</taxon>
        <taxon>Pseudomonadota</taxon>
        <taxon>Gammaproteobacteria</taxon>
        <taxon>Chromatiales</taxon>
        <taxon>Sedimenticolaceae</taxon>
        <taxon>Candidatus Thiodiazotropha</taxon>
    </lineage>
</organism>
<comment type="caution">
    <text evidence="6">The sequence shown here is derived from an EMBL/GenBank/DDBJ whole genome shotgun (WGS) entry which is preliminary data.</text>
</comment>
<dbReference type="InterPro" id="IPR003593">
    <property type="entry name" value="AAA+_ATPase"/>
</dbReference>
<dbReference type="InterPro" id="IPR003959">
    <property type="entry name" value="ATPase_AAA_core"/>
</dbReference>
<evidence type="ECO:0000313" key="6">
    <source>
        <dbReference type="EMBL" id="ODJ86111.1"/>
    </source>
</evidence>
<keyword evidence="6" id="KW-0482">Metalloprotease</keyword>
<accession>A0A7Z1ADQ3</accession>
<keyword evidence="2" id="KW-0067">ATP-binding</keyword>
<dbReference type="Pfam" id="PF00004">
    <property type="entry name" value="AAA"/>
    <property type="match status" value="1"/>
</dbReference>
<dbReference type="Gene3D" id="3.40.50.300">
    <property type="entry name" value="P-loop containing nucleotide triphosphate hydrolases"/>
    <property type="match status" value="1"/>
</dbReference>
<keyword evidence="1" id="KW-0547">Nucleotide-binding</keyword>
<keyword evidence="6" id="KW-0645">Protease</keyword>
<sequence length="487" mass="54603">MSDLQDLELIISSGTSILFIESDDERQVETLFERLAAQLGRQLLRWTVASGLTNLHTNQTTHLTIKEPSRVLAELAGRTAPAIYMLMDIHHWLDDPLTLRQLKEIARGNPSQTLVLISHNAEIPDELRSLSTRFELSLPDRNALKQLLQAEIREWGRHNNRNVKAKREVIEPMLSNLSGLSMRDARQLIRNAIYDDGMLTENDLDDLAKTKYRLLDSTGVLSLELDSAKFSQVAGLANLKRWLEQRRAIFVADRPPSGLDLPKGILLLGVQGGGKSLAAKSVAGSWHLPLLRLDFAALYNKFYGETERNLRESLKTAESMTPCVLWIDEIEKGLATDNEGGPSKRILGTLLTWMAERDSRVFLVATANDIEMLPPELLRKGRFDEVFFVDLPDAEIREAIFRIHLGKREQDPAAFDIGKLRDASEGFSGAEIEQAIVASLYASHASKEPLDTAHILSELEQTRPLSVLMAEKIAYLRNWASSRTVTA</sequence>
<proteinExistence type="inferred from homology"/>
<dbReference type="InterPro" id="IPR027417">
    <property type="entry name" value="P-loop_NTPase"/>
</dbReference>
<dbReference type="PANTHER" id="PTHR42960">
    <property type="entry name" value="YCF46 PROTEIN"/>
    <property type="match status" value="1"/>
</dbReference>
<gene>
    <name evidence="6" type="primary">ftsH1</name>
    <name evidence="6" type="ORF">CODIS_36460</name>
</gene>
<evidence type="ECO:0000256" key="2">
    <source>
        <dbReference type="ARBA" id="ARBA00022840"/>
    </source>
</evidence>
<dbReference type="SMART" id="SM00382">
    <property type="entry name" value="AAA"/>
    <property type="match status" value="1"/>
</dbReference>
<dbReference type="Gene3D" id="1.10.8.60">
    <property type="match status" value="1"/>
</dbReference>
<dbReference type="GO" id="GO:0016887">
    <property type="term" value="F:ATP hydrolysis activity"/>
    <property type="evidence" value="ECO:0007669"/>
    <property type="project" value="InterPro"/>
</dbReference>
<dbReference type="Proteomes" id="UP000094769">
    <property type="component" value="Unassembled WGS sequence"/>
</dbReference>
<keyword evidence="6" id="KW-0378">Hydrolase</keyword>
<dbReference type="AlphaFoldDB" id="A0A7Z1ADQ3"/>
<dbReference type="GO" id="GO:0005524">
    <property type="term" value="F:ATP binding"/>
    <property type="evidence" value="ECO:0007669"/>
    <property type="project" value="UniProtKB-KW"/>
</dbReference>
<keyword evidence="7" id="KW-1185">Reference proteome</keyword>
<dbReference type="GO" id="GO:0006508">
    <property type="term" value="P:proteolysis"/>
    <property type="evidence" value="ECO:0007669"/>
    <property type="project" value="UniProtKB-KW"/>
</dbReference>
<protein>
    <recommendedName>
        <fullName evidence="4">Uncharacterized AAA domain-containing protein ycf46</fullName>
    </recommendedName>
</protein>